<name>A0A6M3J1J9_9ZZZZ</name>
<keyword evidence="1" id="KW-0808">Transferase</keyword>
<gene>
    <name evidence="1" type="ORF">MM415B00578_0013</name>
</gene>
<dbReference type="SUPFAM" id="SSF53756">
    <property type="entry name" value="UDP-Glycosyltransferase/glycogen phosphorylase"/>
    <property type="match status" value="1"/>
</dbReference>
<accession>A0A6M3J1J9</accession>
<dbReference type="AlphaFoldDB" id="A0A6M3J1J9"/>
<proteinExistence type="predicted"/>
<reference evidence="1" key="1">
    <citation type="submission" date="2020-03" db="EMBL/GenBank/DDBJ databases">
        <title>The deep terrestrial virosphere.</title>
        <authorList>
            <person name="Holmfeldt K."/>
            <person name="Nilsson E."/>
            <person name="Simone D."/>
            <person name="Lopez-Fernandez M."/>
            <person name="Wu X."/>
            <person name="de Brujin I."/>
            <person name="Lundin D."/>
            <person name="Andersson A."/>
            <person name="Bertilsson S."/>
            <person name="Dopson M."/>
        </authorList>
    </citation>
    <scope>NUCLEOTIDE SEQUENCE</scope>
    <source>
        <strain evidence="1">MM415B00578</strain>
    </source>
</reference>
<sequence length="302" mass="33547">MHILMTNHTVANIGGTETWLKTMSDELLRRGHKVEVFTLLAGKFAKHLNCPVTTELRGRMAPYDLIIVNHNTCLGMLTLHEVEGPKVFTSHGPAHKLEQANYGADYYVSVSEEVLSAQAALGFFGEVVRNPIDLEKFRPQDDAARHPMLIMCKNADAMRMARRACELAGIAADVVHYEAAPADNVHEILPLYEAVITSGRGVYEALACGCDVFIFDVRSGIMRGDGWVTSQNMLELVQYNCSGRAIDKRWSGPKELADDLAGAGHPLNEDGWSRDWVERKHDVRKNIEKYLEKAAVTEEVAA</sequence>
<evidence type="ECO:0000313" key="1">
    <source>
        <dbReference type="EMBL" id="QJA63759.1"/>
    </source>
</evidence>
<dbReference type="GO" id="GO:0016740">
    <property type="term" value="F:transferase activity"/>
    <property type="evidence" value="ECO:0007669"/>
    <property type="project" value="UniProtKB-KW"/>
</dbReference>
<dbReference type="EMBL" id="MT141505">
    <property type="protein sequence ID" value="QJA63759.1"/>
    <property type="molecule type" value="Genomic_DNA"/>
</dbReference>
<organism evidence="1">
    <name type="scientific">viral metagenome</name>
    <dbReference type="NCBI Taxonomy" id="1070528"/>
    <lineage>
        <taxon>unclassified sequences</taxon>
        <taxon>metagenomes</taxon>
        <taxon>organismal metagenomes</taxon>
    </lineage>
</organism>
<dbReference type="Gene3D" id="3.40.50.2000">
    <property type="entry name" value="Glycogen Phosphorylase B"/>
    <property type="match status" value="1"/>
</dbReference>
<protein>
    <submittedName>
        <fullName evidence="1">Putative glycosyltransferase</fullName>
    </submittedName>
</protein>